<name>A0ABR4PX35_9HELO</name>
<keyword evidence="2" id="KW-1133">Transmembrane helix</keyword>
<sequence length="630" mass="68847">MGMRSTPRDEIPLESPRPITTVPSPKILTVAENENVAIAKKTSSSDTESKQRSCLLEPTRWPSVIFDGAIARPLITAASTIGALLLAMAIVLAILFSLQRKSKNQEKTGLSGNTTHTIKLSTTMEPVNSFPPVLEAFVSFAIEFAFFPDFAGNATSPNTFSDNLLNNIAEISGTKPFIRVGGNTQDYALYNSSLPVAVEGTYNYTASQNYPTQVTIGPSYFESYNTWPDVKFIHGFNMGLANTPVGWESLVQTISLACKALQNGNLLWWEYSNEADLYPTSPARILRTGDWNYTTFLDEWRNGTSAIKQEINASCPNLTSNASYGYVGPSYAYRGLDPVATFENGLNENGSIKLITMHHYMGDAREAGASLQGTLMNHTSVVDRLGSQLKEEIINLSNATLVNSLAPNTQIPMILGEANSMANNNQGPTGLLNVFGNALWTMDYMLYCAVLGISRVHMQLGTDFRYSSWQPVTTANTSISTLPPYYGNIAVAAFMGNISDQPPQIVGIGLPTEYEAAYAAYTDESLARIALINLRAYNTSSDSAPTDRPHRKYTLNVELKDGKEVGIQRLLANGSDVQTGITWDGWSYEYDLDEGRPVRLPNITVDETVLVVNGQIQVTVLDSSAVILNF</sequence>
<evidence type="ECO:0000313" key="4">
    <source>
        <dbReference type="EMBL" id="KAL3427446.1"/>
    </source>
</evidence>
<dbReference type="InterPro" id="IPR017853">
    <property type="entry name" value="GH"/>
</dbReference>
<evidence type="ECO:0000313" key="5">
    <source>
        <dbReference type="Proteomes" id="UP001629113"/>
    </source>
</evidence>
<dbReference type="Pfam" id="PF16862">
    <property type="entry name" value="Glyco_hydro_79C"/>
    <property type="match status" value="1"/>
</dbReference>
<accession>A0ABR4PX35</accession>
<dbReference type="Proteomes" id="UP001629113">
    <property type="component" value="Unassembled WGS sequence"/>
</dbReference>
<feature type="compositionally biased region" description="Basic and acidic residues" evidence="1">
    <location>
        <begin position="1"/>
        <end position="11"/>
    </location>
</feature>
<evidence type="ECO:0000259" key="3">
    <source>
        <dbReference type="Pfam" id="PF16862"/>
    </source>
</evidence>
<keyword evidence="2" id="KW-0812">Transmembrane</keyword>
<dbReference type="InterPro" id="IPR052974">
    <property type="entry name" value="GH79_Enzymes"/>
</dbReference>
<feature type="transmembrane region" description="Helical" evidence="2">
    <location>
        <begin position="74"/>
        <end position="98"/>
    </location>
</feature>
<evidence type="ECO:0000256" key="2">
    <source>
        <dbReference type="SAM" id="Phobius"/>
    </source>
</evidence>
<dbReference type="PANTHER" id="PTHR36183">
    <property type="entry name" value="BETA-GLUCURONIDASE"/>
    <property type="match status" value="1"/>
</dbReference>
<comment type="caution">
    <text evidence="4">The sequence shown here is derived from an EMBL/GenBank/DDBJ whole genome shotgun (WGS) entry which is preliminary data.</text>
</comment>
<dbReference type="Gene3D" id="3.20.20.80">
    <property type="entry name" value="Glycosidases"/>
    <property type="match status" value="1"/>
</dbReference>
<dbReference type="EMBL" id="JBFCZG010000001">
    <property type="protein sequence ID" value="KAL3427446.1"/>
    <property type="molecule type" value="Genomic_DNA"/>
</dbReference>
<dbReference type="PANTHER" id="PTHR36183:SF2">
    <property type="entry name" value="BETA-GLUCURONIDASE C-TERMINAL DOMAIN-CONTAINING PROTEIN"/>
    <property type="match status" value="1"/>
</dbReference>
<dbReference type="InterPro" id="IPR031728">
    <property type="entry name" value="GlcAase_C"/>
</dbReference>
<keyword evidence="5" id="KW-1185">Reference proteome</keyword>
<dbReference type="SUPFAM" id="SSF51445">
    <property type="entry name" value="(Trans)glycosidases"/>
    <property type="match status" value="1"/>
</dbReference>
<reference evidence="4 5" key="1">
    <citation type="submission" date="2024-06" db="EMBL/GenBank/DDBJ databases">
        <title>Complete genome of Phlyctema vagabunda strain 19-DSS-EL-015.</title>
        <authorList>
            <person name="Fiorenzani C."/>
        </authorList>
    </citation>
    <scope>NUCLEOTIDE SEQUENCE [LARGE SCALE GENOMIC DNA]</scope>
    <source>
        <strain evidence="4 5">19-DSS-EL-015</strain>
    </source>
</reference>
<keyword evidence="2" id="KW-0472">Membrane</keyword>
<protein>
    <submittedName>
        <fullName evidence="4">Glycoside hydrolase family 79 protein</fullName>
    </submittedName>
</protein>
<feature type="region of interest" description="Disordered" evidence="1">
    <location>
        <begin position="1"/>
        <end position="22"/>
    </location>
</feature>
<evidence type="ECO:0000256" key="1">
    <source>
        <dbReference type="SAM" id="MobiDB-lite"/>
    </source>
</evidence>
<dbReference type="GO" id="GO:0016787">
    <property type="term" value="F:hydrolase activity"/>
    <property type="evidence" value="ECO:0007669"/>
    <property type="project" value="UniProtKB-KW"/>
</dbReference>
<organism evidence="4 5">
    <name type="scientific">Phlyctema vagabunda</name>
    <dbReference type="NCBI Taxonomy" id="108571"/>
    <lineage>
        <taxon>Eukaryota</taxon>
        <taxon>Fungi</taxon>
        <taxon>Dikarya</taxon>
        <taxon>Ascomycota</taxon>
        <taxon>Pezizomycotina</taxon>
        <taxon>Leotiomycetes</taxon>
        <taxon>Helotiales</taxon>
        <taxon>Dermateaceae</taxon>
        <taxon>Phlyctema</taxon>
    </lineage>
</organism>
<gene>
    <name evidence="4" type="ORF">PVAG01_00955</name>
</gene>
<keyword evidence="4" id="KW-0378">Hydrolase</keyword>
<proteinExistence type="predicted"/>
<feature type="domain" description="Beta-glucuronidase C-terminal" evidence="3">
    <location>
        <begin position="517"/>
        <end position="627"/>
    </location>
</feature>